<comment type="caution">
    <text evidence="7">The sequence shown here is derived from an EMBL/GenBank/DDBJ whole genome shotgun (WGS) entry which is preliminary data.</text>
</comment>
<feature type="transmembrane region" description="Helical" evidence="5">
    <location>
        <begin position="48"/>
        <end position="68"/>
    </location>
</feature>
<feature type="transmembrane region" description="Helical" evidence="5">
    <location>
        <begin position="110"/>
        <end position="131"/>
    </location>
</feature>
<dbReference type="AlphaFoldDB" id="A0A6N7VU30"/>
<feature type="transmembrane region" description="Helical" evidence="5">
    <location>
        <begin position="327"/>
        <end position="344"/>
    </location>
</feature>
<accession>A0A6N7VU30</accession>
<organism evidence="7 8">
    <name type="scientific">Scrofimicrobium canadense</name>
    <dbReference type="NCBI Taxonomy" id="2652290"/>
    <lineage>
        <taxon>Bacteria</taxon>
        <taxon>Bacillati</taxon>
        <taxon>Actinomycetota</taxon>
        <taxon>Actinomycetes</taxon>
        <taxon>Actinomycetales</taxon>
        <taxon>Actinomycetaceae</taxon>
        <taxon>Scrofimicrobium</taxon>
    </lineage>
</organism>
<dbReference type="GO" id="GO:0005886">
    <property type="term" value="C:plasma membrane"/>
    <property type="evidence" value="ECO:0007669"/>
    <property type="project" value="UniProtKB-SubCell"/>
</dbReference>
<evidence type="ECO:0000256" key="1">
    <source>
        <dbReference type="ARBA" id="ARBA00004651"/>
    </source>
</evidence>
<feature type="transmembrane region" description="Helical" evidence="5">
    <location>
        <begin position="417"/>
        <end position="438"/>
    </location>
</feature>
<evidence type="ECO:0000256" key="5">
    <source>
        <dbReference type="SAM" id="Phobius"/>
    </source>
</evidence>
<dbReference type="Gene3D" id="1.20.1250.20">
    <property type="entry name" value="MFS general substrate transporter like domains"/>
    <property type="match status" value="2"/>
</dbReference>
<feature type="transmembrane region" description="Helical" evidence="5">
    <location>
        <begin position="168"/>
        <end position="185"/>
    </location>
</feature>
<feature type="transmembrane region" description="Helical" evidence="5">
    <location>
        <begin position="206"/>
        <end position="225"/>
    </location>
</feature>
<dbReference type="GO" id="GO:0022857">
    <property type="term" value="F:transmembrane transporter activity"/>
    <property type="evidence" value="ECO:0007669"/>
    <property type="project" value="InterPro"/>
</dbReference>
<name>A0A6N7VU30_9ACTO</name>
<feature type="transmembrane region" description="Helical" evidence="5">
    <location>
        <begin position="264"/>
        <end position="284"/>
    </location>
</feature>
<dbReference type="PANTHER" id="PTHR23501:SF154">
    <property type="entry name" value="MULTIDRUG-EFFLUX TRANSPORTER RV1634-RELATED"/>
    <property type="match status" value="1"/>
</dbReference>
<keyword evidence="3 5" id="KW-1133">Transmembrane helix</keyword>
<feature type="domain" description="Major facilitator superfamily (MFS) profile" evidence="6">
    <location>
        <begin position="15"/>
        <end position="446"/>
    </location>
</feature>
<dbReference type="InterPro" id="IPR011701">
    <property type="entry name" value="MFS"/>
</dbReference>
<gene>
    <name evidence="7" type="ORF">FYJ24_11030</name>
</gene>
<comment type="subcellular location">
    <subcellularLocation>
        <location evidence="1">Cell membrane</location>
        <topology evidence="1">Multi-pass membrane protein</topology>
    </subcellularLocation>
</comment>
<feature type="transmembrane region" description="Helical" evidence="5">
    <location>
        <begin position="296"/>
        <end position="315"/>
    </location>
</feature>
<dbReference type="EMBL" id="VULO01000014">
    <property type="protein sequence ID" value="MSS85279.1"/>
    <property type="molecule type" value="Genomic_DNA"/>
</dbReference>
<sequence length="449" mass="46292">MTSPQKRYSKAEKALLIGAVAMITIFAFESLATTTIMPSVVEALGSELWLPLAAGAPLAAQVFTCVICGPLVDARGAVPFLLGGVISFAVGLLLCGAAPSMVVFTLGRTIQGLGAGLAVVPLYVLVGAISTSEHRRTFFAAFSMAWVLPSLIGAPIAGFAAQTVGWRPVFWVVSILIFVTLLPLLPLMRLAPVPSGYVGNAFVRRAIYALIVALGLLATQASAVVNGLVSLVPLILGLAVSLLVLPTLLPAGTFSARPVLGAMIATRGLTIAANVAAISLIPMVLETVRGWDPAEASLVVAAGSISWAAGSAFQSRINQRRERLPRWGSVFLAVGMLPVLTLAFPHAPVWIGVVGWTLAGLGIGLTHATLSDLALEQTPVSKHGEVSSALQLADNAGPALALGFVSLALSLSTQSGVAPWFPALSIAAVIALLGVFAAHRIATAVSERE</sequence>
<evidence type="ECO:0000313" key="8">
    <source>
        <dbReference type="Proteomes" id="UP000470875"/>
    </source>
</evidence>
<dbReference type="Proteomes" id="UP000470875">
    <property type="component" value="Unassembled WGS sequence"/>
</dbReference>
<dbReference type="PANTHER" id="PTHR23501">
    <property type="entry name" value="MAJOR FACILITATOR SUPERFAMILY"/>
    <property type="match status" value="1"/>
</dbReference>
<dbReference type="RefSeq" id="WP_206192675.1">
    <property type="nucleotide sequence ID" value="NZ_VULO01000014.1"/>
</dbReference>
<feature type="transmembrane region" description="Helical" evidence="5">
    <location>
        <begin position="80"/>
        <end position="104"/>
    </location>
</feature>
<evidence type="ECO:0000256" key="4">
    <source>
        <dbReference type="ARBA" id="ARBA00023136"/>
    </source>
</evidence>
<evidence type="ECO:0000256" key="2">
    <source>
        <dbReference type="ARBA" id="ARBA00022692"/>
    </source>
</evidence>
<keyword evidence="2 5" id="KW-0812">Transmembrane</keyword>
<evidence type="ECO:0000313" key="7">
    <source>
        <dbReference type="EMBL" id="MSS85279.1"/>
    </source>
</evidence>
<feature type="transmembrane region" description="Helical" evidence="5">
    <location>
        <begin position="231"/>
        <end position="252"/>
    </location>
</feature>
<evidence type="ECO:0000259" key="6">
    <source>
        <dbReference type="PROSITE" id="PS50850"/>
    </source>
</evidence>
<dbReference type="SUPFAM" id="SSF103473">
    <property type="entry name" value="MFS general substrate transporter"/>
    <property type="match status" value="1"/>
</dbReference>
<dbReference type="InterPro" id="IPR036259">
    <property type="entry name" value="MFS_trans_sf"/>
</dbReference>
<proteinExistence type="predicted"/>
<dbReference type="InterPro" id="IPR020846">
    <property type="entry name" value="MFS_dom"/>
</dbReference>
<dbReference type="PROSITE" id="PS50850">
    <property type="entry name" value="MFS"/>
    <property type="match status" value="1"/>
</dbReference>
<reference evidence="7 8" key="1">
    <citation type="submission" date="2019-08" db="EMBL/GenBank/DDBJ databases">
        <title>In-depth cultivation of the pig gut microbiome towards novel bacterial diversity and tailored functional studies.</title>
        <authorList>
            <person name="Wylensek D."/>
            <person name="Hitch T.C.A."/>
            <person name="Clavel T."/>
        </authorList>
    </citation>
    <scope>NUCLEOTIDE SEQUENCE [LARGE SCALE GENOMIC DNA]</scope>
    <source>
        <strain evidence="7 8">WB03_NA08</strain>
    </source>
</reference>
<dbReference type="Pfam" id="PF07690">
    <property type="entry name" value="MFS_1"/>
    <property type="match status" value="1"/>
</dbReference>
<evidence type="ECO:0000256" key="3">
    <source>
        <dbReference type="ARBA" id="ARBA00022989"/>
    </source>
</evidence>
<keyword evidence="8" id="KW-1185">Reference proteome</keyword>
<feature type="transmembrane region" description="Helical" evidence="5">
    <location>
        <begin position="138"/>
        <end position="162"/>
    </location>
</feature>
<keyword evidence="4 5" id="KW-0472">Membrane</keyword>
<protein>
    <submittedName>
        <fullName evidence="7">MFS transporter</fullName>
    </submittedName>
</protein>